<dbReference type="SFLD" id="SFLDG01082">
    <property type="entry name" value="B12-binding_domain_containing"/>
    <property type="match status" value="1"/>
</dbReference>
<dbReference type="InterPro" id="IPR005839">
    <property type="entry name" value="Methylthiotransferase"/>
</dbReference>
<sequence length="442" mass="50424">MKKTVSLHTLGCKLNFSETSTIGKEFLKNGYSIVDFDSKADIYVFNTCTVTENAEKECRQLVRRALRNNPEAFVIVTGCYAQLRPEEIAKIDGVDVVLGSNEKFRIFSLLNDFTKKELSCIYVSPLDELNQFGKANSTEADSRTRAFFKIQDGCDYKCSFCTIPLARGKSRSMNPDEVINEFRLLVEEGYREIILTGVNVGDYGKNYSTDLYHLLLRMIEVEGDFRIRISSIEPNLLSDEIIDLTASSEKLCKHFHIPLQSGSAEILKLMQRRYTVDDYRKVIEKVVDKIPECGIGIDVIVGFPGETEKHFNETYKFLTELPFSYLHVFTYSERPNTKAISLPGKVEVNERKKRNNMLRILSDKKKNAFYNSLIGSELEVLFEAENDNGLIKGFSSNYVRVALKYDEKLVNNFSKVKVKEIQDGLAISELTEIKNTFELSCL</sequence>
<comment type="cofactor">
    <cofactor evidence="1">
        <name>[4Fe-4S] cluster</name>
        <dbReference type="ChEBI" id="CHEBI:49883"/>
    </cofactor>
</comment>
<keyword evidence="9" id="KW-0479">Metal-binding</keyword>
<evidence type="ECO:0000256" key="5">
    <source>
        <dbReference type="ARBA" id="ARBA00022490"/>
    </source>
</evidence>
<dbReference type="PROSITE" id="PS50926">
    <property type="entry name" value="TRAM"/>
    <property type="match status" value="1"/>
</dbReference>
<dbReference type="InterPro" id="IPR023404">
    <property type="entry name" value="rSAM_horseshoe"/>
</dbReference>
<dbReference type="GO" id="GO:0051539">
    <property type="term" value="F:4 iron, 4 sulfur cluster binding"/>
    <property type="evidence" value="ECO:0007669"/>
    <property type="project" value="UniProtKB-KW"/>
</dbReference>
<dbReference type="SFLD" id="SFLDG01061">
    <property type="entry name" value="methylthiotransferase"/>
    <property type="match status" value="1"/>
</dbReference>
<dbReference type="PATRIC" id="fig|945713.3.peg.1065"/>
<reference evidence="19 20" key="1">
    <citation type="journal article" date="2012" name="Front. Microbiol.">
        <title>Complete genome of Ignavibacterium album, a metabolically versatile, flagellated, facultative anaerobe from the phylum Chlorobi.</title>
        <authorList>
            <person name="Liu Z."/>
            <person name="Frigaard N.-U."/>
            <person name="Vogl K."/>
            <person name="Iino T."/>
            <person name="Ohkuma M."/>
            <person name="Overmann J."/>
            <person name="Bryant D.A."/>
        </authorList>
    </citation>
    <scope>NUCLEOTIDE SEQUENCE [LARGE SCALE GENOMIC DNA]</scope>
    <source>
        <strain evidence="20">DSM 19864 / JCM 16511 / NBRC 101810 / Mat9-16</strain>
    </source>
</reference>
<comment type="similarity">
    <text evidence="14">Belongs to the methylthiotransferase family. MtaB subfamily.</text>
</comment>
<dbReference type="PROSITE" id="PS51449">
    <property type="entry name" value="MTTASE_N"/>
    <property type="match status" value="1"/>
</dbReference>
<dbReference type="GO" id="GO:0035598">
    <property type="term" value="F:tRNA (N(6)-L-threonylcarbamoyladenosine(37)-C(2))-methylthiotransferase activity"/>
    <property type="evidence" value="ECO:0007669"/>
    <property type="project" value="UniProtKB-EC"/>
</dbReference>
<evidence type="ECO:0000256" key="11">
    <source>
        <dbReference type="ARBA" id="ARBA00023014"/>
    </source>
</evidence>
<dbReference type="CDD" id="cd01335">
    <property type="entry name" value="Radical_SAM"/>
    <property type="match status" value="1"/>
</dbReference>
<evidence type="ECO:0000256" key="7">
    <source>
        <dbReference type="ARBA" id="ARBA00022691"/>
    </source>
</evidence>
<evidence type="ECO:0000256" key="6">
    <source>
        <dbReference type="ARBA" id="ARBA00022679"/>
    </source>
</evidence>
<evidence type="ECO:0000256" key="13">
    <source>
        <dbReference type="ARBA" id="ARBA00051661"/>
    </source>
</evidence>
<dbReference type="NCBIfam" id="TIGR00089">
    <property type="entry name" value="MiaB/RimO family radical SAM methylthiotransferase"/>
    <property type="match status" value="1"/>
</dbReference>
<evidence type="ECO:0000313" key="19">
    <source>
        <dbReference type="EMBL" id="AFH48771.1"/>
    </source>
</evidence>
<dbReference type="Pfam" id="PF00919">
    <property type="entry name" value="UPF0004"/>
    <property type="match status" value="1"/>
</dbReference>
<dbReference type="GO" id="GO:0046872">
    <property type="term" value="F:metal ion binding"/>
    <property type="evidence" value="ECO:0007669"/>
    <property type="project" value="UniProtKB-KW"/>
</dbReference>
<keyword evidence="4" id="KW-0004">4Fe-4S</keyword>
<accession>I0AIG4</accession>
<keyword evidence="7" id="KW-0949">S-adenosyl-L-methionine</keyword>
<evidence type="ECO:0000256" key="15">
    <source>
        <dbReference type="ARBA" id="ARBA00069898"/>
    </source>
</evidence>
<dbReference type="InterPro" id="IPR038135">
    <property type="entry name" value="Methylthiotransferase_N_sf"/>
</dbReference>
<dbReference type="Pfam" id="PF04055">
    <property type="entry name" value="Radical_SAM"/>
    <property type="match status" value="1"/>
</dbReference>
<dbReference type="InterPro" id="IPR013848">
    <property type="entry name" value="Methylthiotransferase_N"/>
</dbReference>
<dbReference type="PANTHER" id="PTHR11918:SF45">
    <property type="entry name" value="THREONYLCARBAMOYLADENOSINE TRNA METHYLTHIOTRANSFERASE"/>
    <property type="match status" value="1"/>
</dbReference>
<evidence type="ECO:0000256" key="14">
    <source>
        <dbReference type="ARBA" id="ARBA00061574"/>
    </source>
</evidence>
<dbReference type="OrthoDB" id="9805215at2"/>
<dbReference type="FunFam" id="3.80.30.20:FF:000001">
    <property type="entry name" value="tRNA-2-methylthio-N(6)-dimethylallyladenosine synthase 2"/>
    <property type="match status" value="1"/>
</dbReference>
<dbReference type="STRING" id="945713.IALB_1060"/>
<evidence type="ECO:0000313" key="20">
    <source>
        <dbReference type="Proteomes" id="UP000007394"/>
    </source>
</evidence>
<dbReference type="eggNOG" id="COG0621">
    <property type="taxonomic scope" value="Bacteria"/>
</dbReference>
<evidence type="ECO:0000256" key="8">
    <source>
        <dbReference type="ARBA" id="ARBA00022694"/>
    </source>
</evidence>
<feature type="domain" description="TRAM" evidence="16">
    <location>
        <begin position="371"/>
        <end position="432"/>
    </location>
</feature>
<dbReference type="InterPro" id="IPR007197">
    <property type="entry name" value="rSAM"/>
</dbReference>
<evidence type="ECO:0000256" key="10">
    <source>
        <dbReference type="ARBA" id="ARBA00023004"/>
    </source>
</evidence>
<dbReference type="EC" id="2.8.4.5" evidence="3"/>
<keyword evidence="20" id="KW-1185">Reference proteome</keyword>
<evidence type="ECO:0000259" key="18">
    <source>
        <dbReference type="PROSITE" id="PS51918"/>
    </source>
</evidence>
<dbReference type="SMART" id="SM00729">
    <property type="entry name" value="Elp3"/>
    <property type="match status" value="1"/>
</dbReference>
<evidence type="ECO:0000259" key="17">
    <source>
        <dbReference type="PROSITE" id="PS51449"/>
    </source>
</evidence>
<dbReference type="Gene3D" id="3.40.50.12160">
    <property type="entry name" value="Methylthiotransferase, N-terminal domain"/>
    <property type="match status" value="1"/>
</dbReference>
<dbReference type="HOGENOM" id="CLU_018697_1_0_10"/>
<comment type="catalytic activity">
    <reaction evidence="13">
        <text>N(6)-L-threonylcarbamoyladenosine(37) in tRNA + (sulfur carrier)-SH + AH2 + 2 S-adenosyl-L-methionine = 2-methylsulfanyl-N(6)-L-threonylcarbamoyladenosine(37) in tRNA + (sulfur carrier)-H + 5'-deoxyadenosine + L-methionine + A + S-adenosyl-L-homocysteine + 2 H(+)</text>
        <dbReference type="Rhea" id="RHEA:37075"/>
        <dbReference type="Rhea" id="RHEA-COMP:10163"/>
        <dbReference type="Rhea" id="RHEA-COMP:11092"/>
        <dbReference type="Rhea" id="RHEA-COMP:14737"/>
        <dbReference type="Rhea" id="RHEA-COMP:14739"/>
        <dbReference type="ChEBI" id="CHEBI:13193"/>
        <dbReference type="ChEBI" id="CHEBI:15378"/>
        <dbReference type="ChEBI" id="CHEBI:17319"/>
        <dbReference type="ChEBI" id="CHEBI:17499"/>
        <dbReference type="ChEBI" id="CHEBI:29917"/>
        <dbReference type="ChEBI" id="CHEBI:57844"/>
        <dbReference type="ChEBI" id="CHEBI:57856"/>
        <dbReference type="ChEBI" id="CHEBI:59789"/>
        <dbReference type="ChEBI" id="CHEBI:64428"/>
        <dbReference type="ChEBI" id="CHEBI:74418"/>
        <dbReference type="ChEBI" id="CHEBI:74420"/>
        <dbReference type="EC" id="2.8.4.5"/>
    </reaction>
</comment>
<dbReference type="AlphaFoldDB" id="I0AIG4"/>
<evidence type="ECO:0000256" key="12">
    <source>
        <dbReference type="ARBA" id="ARBA00031213"/>
    </source>
</evidence>
<dbReference type="FunFam" id="3.40.50.12160:FF:000004">
    <property type="entry name" value="Threonylcarbamoyladenosine tRNA methylthiotransferase MtaB"/>
    <property type="match status" value="1"/>
</dbReference>
<evidence type="ECO:0000256" key="3">
    <source>
        <dbReference type="ARBA" id="ARBA00013273"/>
    </source>
</evidence>
<dbReference type="SFLD" id="SFLDS00029">
    <property type="entry name" value="Radical_SAM"/>
    <property type="match status" value="1"/>
</dbReference>
<protein>
    <recommendedName>
        <fullName evidence="15">Threonylcarbamoyladenosine tRNA methylthiotransferase MtaB</fullName>
        <ecNumber evidence="3">2.8.4.5</ecNumber>
    </recommendedName>
    <alternativeName>
        <fullName evidence="12">tRNA-t(6)A37 methylthiotransferase</fullName>
    </alternativeName>
</protein>
<evidence type="ECO:0000256" key="1">
    <source>
        <dbReference type="ARBA" id="ARBA00001966"/>
    </source>
</evidence>
<dbReference type="InterPro" id="IPR002792">
    <property type="entry name" value="TRAM_dom"/>
</dbReference>
<dbReference type="KEGG" id="ial:IALB_1060"/>
<comment type="function">
    <text evidence="2">Catalyzes the methylthiolation of N6-threonylcarbamoyladenosine (t(6)A), leading to the formation of 2-methylthio-N6-threonylcarbamoyladenosine (ms(2)t(6)A) at position 37 in tRNAs that read codons beginning with adenine.</text>
</comment>
<keyword evidence="6" id="KW-0808">Transferase</keyword>
<keyword evidence="11" id="KW-0411">Iron-sulfur</keyword>
<keyword evidence="8" id="KW-0819">tRNA processing</keyword>
<dbReference type="PANTHER" id="PTHR11918">
    <property type="entry name" value="RADICAL SAM PROTEINS"/>
    <property type="match status" value="1"/>
</dbReference>
<feature type="domain" description="Radical SAM core" evidence="18">
    <location>
        <begin position="140"/>
        <end position="371"/>
    </location>
</feature>
<evidence type="ECO:0000256" key="4">
    <source>
        <dbReference type="ARBA" id="ARBA00022485"/>
    </source>
</evidence>
<keyword evidence="5" id="KW-0963">Cytoplasm</keyword>
<evidence type="ECO:0000256" key="2">
    <source>
        <dbReference type="ARBA" id="ARBA00002399"/>
    </source>
</evidence>
<feature type="domain" description="MTTase N-terminal" evidence="17">
    <location>
        <begin position="3"/>
        <end position="115"/>
    </location>
</feature>
<gene>
    <name evidence="19" type="ordered locus">IALB_1060</name>
</gene>
<dbReference type="PROSITE" id="PS51918">
    <property type="entry name" value="RADICAL_SAM"/>
    <property type="match status" value="1"/>
</dbReference>
<organism evidence="19 20">
    <name type="scientific">Ignavibacterium album (strain DSM 19864 / JCM 16511 / NBRC 101810 / Mat9-16)</name>
    <dbReference type="NCBI Taxonomy" id="945713"/>
    <lineage>
        <taxon>Bacteria</taxon>
        <taxon>Pseudomonadati</taxon>
        <taxon>Ignavibacteriota</taxon>
        <taxon>Ignavibacteria</taxon>
        <taxon>Ignavibacteriales</taxon>
        <taxon>Ignavibacteriaceae</taxon>
        <taxon>Ignavibacterium</taxon>
    </lineage>
</organism>
<dbReference type="InterPro" id="IPR058240">
    <property type="entry name" value="rSAM_sf"/>
</dbReference>
<dbReference type="EMBL" id="CP003418">
    <property type="protein sequence ID" value="AFH48771.1"/>
    <property type="molecule type" value="Genomic_DNA"/>
</dbReference>
<dbReference type="InterPro" id="IPR006638">
    <property type="entry name" value="Elp3/MiaA/NifB-like_rSAM"/>
</dbReference>
<dbReference type="Gene3D" id="3.80.30.20">
    <property type="entry name" value="tm_1862 like domain"/>
    <property type="match status" value="1"/>
</dbReference>
<dbReference type="RefSeq" id="WP_014559926.1">
    <property type="nucleotide sequence ID" value="NC_017464.1"/>
</dbReference>
<dbReference type="NCBIfam" id="TIGR01579">
    <property type="entry name" value="MiaB-like-C"/>
    <property type="match status" value="1"/>
</dbReference>
<keyword evidence="10" id="KW-0408">Iron</keyword>
<evidence type="ECO:0000256" key="9">
    <source>
        <dbReference type="ARBA" id="ARBA00022723"/>
    </source>
</evidence>
<name>I0AIG4_IGNAJ</name>
<proteinExistence type="inferred from homology"/>
<evidence type="ECO:0000259" key="16">
    <source>
        <dbReference type="PROSITE" id="PS50926"/>
    </source>
</evidence>
<dbReference type="SUPFAM" id="SSF102114">
    <property type="entry name" value="Radical SAM enzymes"/>
    <property type="match status" value="1"/>
</dbReference>
<dbReference type="InterPro" id="IPR006467">
    <property type="entry name" value="MiaB-like_bact"/>
</dbReference>
<dbReference type="Proteomes" id="UP000007394">
    <property type="component" value="Chromosome"/>
</dbReference>